<sequence length="108" mass="10980">PDRTTVLGVTALSVVELGLAAAAFYVLLPPDPGTGYFGFIGIWLVAVVAGLISTVPAGLGVFEWSLLKLLPHVTPAAVLAAALAYRVTYYIVPLLISVAMAAASGLGA</sequence>
<dbReference type="Proteomes" id="UP000471082">
    <property type="component" value="Unassembled WGS sequence"/>
</dbReference>
<feature type="transmembrane region" description="Helical" evidence="1">
    <location>
        <begin position="40"/>
        <end position="67"/>
    </location>
</feature>
<dbReference type="EMBL" id="JAAGYU010001719">
    <property type="protein sequence ID" value="NEL80591.1"/>
    <property type="molecule type" value="Genomic_DNA"/>
</dbReference>
<keyword evidence="1" id="KW-0812">Transmembrane</keyword>
<feature type="transmembrane region" description="Helical" evidence="1">
    <location>
        <begin position="87"/>
        <end position="106"/>
    </location>
</feature>
<name>A0A7X5N334_XANPE</name>
<protein>
    <submittedName>
        <fullName evidence="2">Uncharacterized protein</fullName>
    </submittedName>
</protein>
<feature type="non-terminal residue" evidence="2">
    <location>
        <position position="1"/>
    </location>
</feature>
<evidence type="ECO:0000256" key="1">
    <source>
        <dbReference type="SAM" id="Phobius"/>
    </source>
</evidence>
<keyword evidence="1" id="KW-0472">Membrane</keyword>
<proteinExistence type="predicted"/>
<gene>
    <name evidence="2" type="ORF">G3W61_30575</name>
</gene>
<feature type="non-terminal residue" evidence="2">
    <location>
        <position position="108"/>
    </location>
</feature>
<reference evidence="2 3" key="1">
    <citation type="submission" date="2019-11" db="EMBL/GenBank/DDBJ databases">
        <title>Genome-resolved metagenomics to study the prevalence of co-infection and intraspecific heterogeneity among plant pathogen metapopulations.</title>
        <authorList>
            <person name="Newberry E."/>
            <person name="Bhandari R."/>
            <person name="Kemble J."/>
            <person name="Sikora E."/>
            <person name="Potnis N."/>
        </authorList>
    </citation>
    <scope>NUCLEOTIDE SEQUENCE [LARGE SCALE GENOMIC DNA]</scope>
    <source>
        <strain evidence="2">Xp_Tom_Tuscaloosa_18b</strain>
    </source>
</reference>
<dbReference type="AlphaFoldDB" id="A0A7X5N334"/>
<comment type="caution">
    <text evidence="2">The sequence shown here is derived from an EMBL/GenBank/DDBJ whole genome shotgun (WGS) entry which is preliminary data.</text>
</comment>
<keyword evidence="1" id="KW-1133">Transmembrane helix</keyword>
<evidence type="ECO:0000313" key="3">
    <source>
        <dbReference type="Proteomes" id="UP000471082"/>
    </source>
</evidence>
<evidence type="ECO:0000313" key="2">
    <source>
        <dbReference type="EMBL" id="NEL80591.1"/>
    </source>
</evidence>
<accession>A0A7X5N334</accession>
<feature type="transmembrane region" description="Helical" evidence="1">
    <location>
        <begin position="6"/>
        <end position="28"/>
    </location>
</feature>
<organism evidence="2 3">
    <name type="scientific">Xanthomonas perforans</name>
    <dbReference type="NCBI Taxonomy" id="442694"/>
    <lineage>
        <taxon>Bacteria</taxon>
        <taxon>Pseudomonadati</taxon>
        <taxon>Pseudomonadota</taxon>
        <taxon>Gammaproteobacteria</taxon>
        <taxon>Lysobacterales</taxon>
        <taxon>Lysobacteraceae</taxon>
        <taxon>Xanthomonas</taxon>
    </lineage>
</organism>